<dbReference type="EMBL" id="QSND01000003">
    <property type="protein sequence ID" value="KAA6449419.1"/>
    <property type="molecule type" value="Genomic_DNA"/>
</dbReference>
<evidence type="ECO:0000313" key="2">
    <source>
        <dbReference type="Proteomes" id="UP000324326"/>
    </source>
</evidence>
<name>A0A5M8RMT4_9BACI</name>
<proteinExistence type="predicted"/>
<dbReference type="Proteomes" id="UP000324326">
    <property type="component" value="Unassembled WGS sequence"/>
</dbReference>
<comment type="caution">
    <text evidence="1">The sequence shown here is derived from an EMBL/GenBank/DDBJ whole genome shotgun (WGS) entry which is preliminary data.</text>
</comment>
<sequence length="60" mass="6813">MCRVIGIGLLFLGNPYTTKEGEARIPAPLFVLKNGKPLLLKKVLQFIFHIFFPFTYSTGR</sequence>
<organism evidence="1 2">
    <name type="scientific">Bacillus swezeyi</name>
    <dbReference type="NCBI Taxonomy" id="1925020"/>
    <lineage>
        <taxon>Bacteria</taxon>
        <taxon>Bacillati</taxon>
        <taxon>Bacillota</taxon>
        <taxon>Bacilli</taxon>
        <taxon>Bacillales</taxon>
        <taxon>Bacillaceae</taxon>
        <taxon>Bacillus</taxon>
    </lineage>
</organism>
<gene>
    <name evidence="1" type="ORF">DX927_16090</name>
</gene>
<protein>
    <submittedName>
        <fullName evidence="1">Uncharacterized protein</fullName>
    </submittedName>
</protein>
<reference evidence="1 2" key="1">
    <citation type="submission" date="2018-08" db="EMBL/GenBank/DDBJ databases">
        <title>Bacillus phenotypic plasticity.</title>
        <authorList>
            <person name="Hurtado E."/>
        </authorList>
    </citation>
    <scope>NUCLEOTIDE SEQUENCE [LARGE SCALE GENOMIC DNA]</scope>
    <source>
        <strain evidence="1 2">427</strain>
    </source>
</reference>
<dbReference type="AlphaFoldDB" id="A0A5M8RMT4"/>
<evidence type="ECO:0000313" key="1">
    <source>
        <dbReference type="EMBL" id="KAA6449419.1"/>
    </source>
</evidence>
<accession>A0A5M8RMT4</accession>